<dbReference type="InterPro" id="IPR001387">
    <property type="entry name" value="Cro/C1-type_HTH"/>
</dbReference>
<dbReference type="Gene3D" id="1.10.260.40">
    <property type="entry name" value="lambda repressor-like DNA-binding domains"/>
    <property type="match status" value="1"/>
</dbReference>
<dbReference type="STRING" id="1086013.SAMN05421774_10884"/>
<gene>
    <name evidence="2" type="ORF">SAMN05421774_10884</name>
</gene>
<protein>
    <recommendedName>
        <fullName evidence="4">Helix-turn-helix</fullName>
    </recommendedName>
</protein>
<feature type="region of interest" description="Disordered" evidence="1">
    <location>
        <begin position="62"/>
        <end position="83"/>
    </location>
</feature>
<dbReference type="InterPro" id="IPR010982">
    <property type="entry name" value="Lambda_DNA-bd_dom_sf"/>
</dbReference>
<sequence>MMTLNEYTKQHPERTQEDWARAFGMSRSFLSEILAGKKLPGRETMLRIERESDGQVPVLVWFKHPTTPPSDSASDQRNMEGFV</sequence>
<organism evidence="2 3">
    <name type="scientific">Gemmobacter megaterium</name>
    <dbReference type="NCBI Taxonomy" id="1086013"/>
    <lineage>
        <taxon>Bacteria</taxon>
        <taxon>Pseudomonadati</taxon>
        <taxon>Pseudomonadota</taxon>
        <taxon>Alphaproteobacteria</taxon>
        <taxon>Rhodobacterales</taxon>
        <taxon>Paracoccaceae</taxon>
        <taxon>Gemmobacter</taxon>
    </lineage>
</organism>
<dbReference type="EMBL" id="FTOT01000008">
    <property type="protein sequence ID" value="SIT20166.1"/>
    <property type="molecule type" value="Genomic_DNA"/>
</dbReference>
<evidence type="ECO:0000313" key="3">
    <source>
        <dbReference type="Proteomes" id="UP000186141"/>
    </source>
</evidence>
<reference evidence="2 3" key="1">
    <citation type="submission" date="2017-01" db="EMBL/GenBank/DDBJ databases">
        <authorList>
            <person name="Mah S.A."/>
            <person name="Swanson W.J."/>
            <person name="Moy G.W."/>
            <person name="Vacquier V.D."/>
        </authorList>
    </citation>
    <scope>NUCLEOTIDE SEQUENCE [LARGE SCALE GENOMIC DNA]</scope>
    <source>
        <strain evidence="2 3">DSM 26375</strain>
    </source>
</reference>
<dbReference type="CDD" id="cd00093">
    <property type="entry name" value="HTH_XRE"/>
    <property type="match status" value="1"/>
</dbReference>
<evidence type="ECO:0000256" key="1">
    <source>
        <dbReference type="SAM" id="MobiDB-lite"/>
    </source>
</evidence>
<name>A0A1N7QBK9_9RHOB</name>
<dbReference type="GO" id="GO:0003677">
    <property type="term" value="F:DNA binding"/>
    <property type="evidence" value="ECO:0007669"/>
    <property type="project" value="InterPro"/>
</dbReference>
<dbReference type="SUPFAM" id="SSF47413">
    <property type="entry name" value="lambda repressor-like DNA-binding domains"/>
    <property type="match status" value="1"/>
</dbReference>
<dbReference type="AlphaFoldDB" id="A0A1N7QBK9"/>
<accession>A0A1N7QBK9</accession>
<keyword evidence="3" id="KW-1185">Reference proteome</keyword>
<dbReference type="OrthoDB" id="407979at2"/>
<dbReference type="RefSeq" id="WP_144038993.1">
    <property type="nucleotide sequence ID" value="NZ_BMEH01000008.1"/>
</dbReference>
<dbReference type="Proteomes" id="UP000186141">
    <property type="component" value="Unassembled WGS sequence"/>
</dbReference>
<evidence type="ECO:0008006" key="4">
    <source>
        <dbReference type="Google" id="ProtNLM"/>
    </source>
</evidence>
<proteinExistence type="predicted"/>
<evidence type="ECO:0000313" key="2">
    <source>
        <dbReference type="EMBL" id="SIT20166.1"/>
    </source>
</evidence>